<evidence type="ECO:0000313" key="3">
    <source>
        <dbReference type="Proteomes" id="UP000318478"/>
    </source>
</evidence>
<dbReference type="GO" id="GO:0004519">
    <property type="term" value="F:endonuclease activity"/>
    <property type="evidence" value="ECO:0007669"/>
    <property type="project" value="InterPro"/>
</dbReference>
<reference evidence="2 3" key="1">
    <citation type="submission" date="2019-02" db="EMBL/GenBank/DDBJ databases">
        <title>Deep-cultivation of Planctomycetes and their phenomic and genomic characterization uncovers novel biology.</title>
        <authorList>
            <person name="Wiegand S."/>
            <person name="Jogler M."/>
            <person name="Boedeker C."/>
            <person name="Pinto D."/>
            <person name="Vollmers J."/>
            <person name="Rivas-Marin E."/>
            <person name="Kohn T."/>
            <person name="Peeters S.H."/>
            <person name="Heuer A."/>
            <person name="Rast P."/>
            <person name="Oberbeckmann S."/>
            <person name="Bunk B."/>
            <person name="Jeske O."/>
            <person name="Meyerdierks A."/>
            <person name="Storesund J.E."/>
            <person name="Kallscheuer N."/>
            <person name="Luecker S."/>
            <person name="Lage O.M."/>
            <person name="Pohl T."/>
            <person name="Merkel B.J."/>
            <person name="Hornburger P."/>
            <person name="Mueller R.-W."/>
            <person name="Bruemmer F."/>
            <person name="Labrenz M."/>
            <person name="Spormann A.M."/>
            <person name="Op Den Camp H."/>
            <person name="Overmann J."/>
            <person name="Amann R."/>
            <person name="Jetten M.S.M."/>
            <person name="Mascher T."/>
            <person name="Medema M.H."/>
            <person name="Devos D.P."/>
            <person name="Kaster A.-K."/>
            <person name="Ovreas L."/>
            <person name="Rohde M."/>
            <person name="Galperin M.Y."/>
            <person name="Jogler C."/>
        </authorList>
    </citation>
    <scope>NUCLEOTIDE SEQUENCE [LARGE SCALE GENOMIC DNA]</scope>
    <source>
        <strain evidence="2 3">Pla123a</strain>
    </source>
</reference>
<organism evidence="2 3">
    <name type="scientific">Posidoniimonas polymericola</name>
    <dbReference type="NCBI Taxonomy" id="2528002"/>
    <lineage>
        <taxon>Bacteria</taxon>
        <taxon>Pseudomonadati</taxon>
        <taxon>Planctomycetota</taxon>
        <taxon>Planctomycetia</taxon>
        <taxon>Pirellulales</taxon>
        <taxon>Lacipirellulaceae</taxon>
        <taxon>Posidoniimonas</taxon>
    </lineage>
</organism>
<name>A0A5C5XRR5_9BACT</name>
<dbReference type="AlphaFoldDB" id="A0A5C5XRR5"/>
<dbReference type="InterPro" id="IPR002711">
    <property type="entry name" value="HNH"/>
</dbReference>
<dbReference type="EMBL" id="SJPO01000018">
    <property type="protein sequence ID" value="TWT65936.1"/>
    <property type="molecule type" value="Genomic_DNA"/>
</dbReference>
<dbReference type="Proteomes" id="UP000318478">
    <property type="component" value="Unassembled WGS sequence"/>
</dbReference>
<gene>
    <name evidence="2" type="ORF">Pla123a_48470</name>
</gene>
<proteinExistence type="predicted"/>
<evidence type="ECO:0000259" key="1">
    <source>
        <dbReference type="Pfam" id="PF01844"/>
    </source>
</evidence>
<dbReference type="GO" id="GO:0003676">
    <property type="term" value="F:nucleic acid binding"/>
    <property type="evidence" value="ECO:0007669"/>
    <property type="project" value="InterPro"/>
</dbReference>
<feature type="domain" description="HNH" evidence="1">
    <location>
        <begin position="6"/>
        <end position="35"/>
    </location>
</feature>
<comment type="caution">
    <text evidence="2">The sequence shown here is derived from an EMBL/GenBank/DDBJ whole genome shotgun (WGS) entry which is preliminary data.</text>
</comment>
<protein>
    <recommendedName>
        <fullName evidence="1">HNH domain-containing protein</fullName>
    </recommendedName>
</protein>
<sequence>MLRFPVDRIIAGQHRGEYTEENTALACPYCNGKKGPNIASVVPGTQGPPVALFNPRTERWADHFAFEGARVVGLTSTGEATASLLAMNAEERLELRSARGYGA</sequence>
<evidence type="ECO:0000313" key="2">
    <source>
        <dbReference type="EMBL" id="TWT65936.1"/>
    </source>
</evidence>
<dbReference type="Pfam" id="PF01844">
    <property type="entry name" value="HNH"/>
    <property type="match status" value="1"/>
</dbReference>
<accession>A0A5C5XRR5</accession>
<keyword evidence="3" id="KW-1185">Reference proteome</keyword>
<dbReference type="GO" id="GO:0008270">
    <property type="term" value="F:zinc ion binding"/>
    <property type="evidence" value="ECO:0007669"/>
    <property type="project" value="InterPro"/>
</dbReference>